<comment type="caution">
    <text evidence="4">The sequence shown here is derived from an EMBL/GenBank/DDBJ whole genome shotgun (WGS) entry which is preliminary data.</text>
</comment>
<comment type="similarity">
    <text evidence="1">Belongs to the initiator RepB protein family.</text>
</comment>
<evidence type="ECO:0000256" key="1">
    <source>
        <dbReference type="ARBA" id="ARBA00038283"/>
    </source>
</evidence>
<organism evidence="4 5">
    <name type="scientific">Dankookia rubra</name>
    <dbReference type="NCBI Taxonomy" id="1442381"/>
    <lineage>
        <taxon>Bacteria</taxon>
        <taxon>Pseudomonadati</taxon>
        <taxon>Pseudomonadota</taxon>
        <taxon>Alphaproteobacteria</taxon>
        <taxon>Acetobacterales</taxon>
        <taxon>Roseomonadaceae</taxon>
        <taxon>Dankookia</taxon>
    </lineage>
</organism>
<dbReference type="OrthoDB" id="7237346at2"/>
<accession>A0A4R5QEW3</accession>
<name>A0A4R5QEW3_9PROT</name>
<dbReference type="Proteomes" id="UP000295096">
    <property type="component" value="Unassembled WGS sequence"/>
</dbReference>
<dbReference type="GO" id="GO:0006270">
    <property type="term" value="P:DNA replication initiation"/>
    <property type="evidence" value="ECO:0007669"/>
    <property type="project" value="InterPro"/>
</dbReference>
<gene>
    <name evidence="4" type="ORF">E2C06_17815</name>
</gene>
<dbReference type="AlphaFoldDB" id="A0A4R5QEW3"/>
<evidence type="ECO:0000256" key="2">
    <source>
        <dbReference type="SAM" id="MobiDB-lite"/>
    </source>
</evidence>
<reference evidence="4 5" key="1">
    <citation type="journal article" date="2016" name="J. Microbiol.">
        <title>Dankookia rubra gen. nov., sp. nov., an alphaproteobacterium isolated from sediment of a shallow stream.</title>
        <authorList>
            <person name="Kim W.H."/>
            <person name="Kim D.H."/>
            <person name="Kang K."/>
            <person name="Ahn T.Y."/>
        </authorList>
    </citation>
    <scope>NUCLEOTIDE SEQUENCE [LARGE SCALE GENOMIC DNA]</scope>
    <source>
        <strain evidence="4 5">JCM30602</strain>
    </source>
</reference>
<dbReference type="InterPro" id="IPR000525">
    <property type="entry name" value="Initiator_Rep_WH1"/>
</dbReference>
<dbReference type="InterPro" id="IPR036390">
    <property type="entry name" value="WH_DNA-bd_sf"/>
</dbReference>
<evidence type="ECO:0000313" key="5">
    <source>
        <dbReference type="Proteomes" id="UP000295096"/>
    </source>
</evidence>
<dbReference type="RefSeq" id="WP_133289969.1">
    <property type="nucleotide sequence ID" value="NZ_SMSJ01000024.1"/>
</dbReference>
<dbReference type="EMBL" id="SMSJ01000024">
    <property type="protein sequence ID" value="TDH61228.1"/>
    <property type="molecule type" value="Genomic_DNA"/>
</dbReference>
<dbReference type="InterPro" id="IPR036388">
    <property type="entry name" value="WH-like_DNA-bd_sf"/>
</dbReference>
<dbReference type="GO" id="GO:0003887">
    <property type="term" value="F:DNA-directed DNA polymerase activity"/>
    <property type="evidence" value="ECO:0007669"/>
    <property type="project" value="InterPro"/>
</dbReference>
<feature type="region of interest" description="Disordered" evidence="2">
    <location>
        <begin position="274"/>
        <end position="329"/>
    </location>
</feature>
<evidence type="ECO:0000259" key="3">
    <source>
        <dbReference type="Pfam" id="PF01051"/>
    </source>
</evidence>
<dbReference type="Gene3D" id="1.10.10.10">
    <property type="entry name" value="Winged helix-like DNA-binding domain superfamily/Winged helix DNA-binding domain"/>
    <property type="match status" value="1"/>
</dbReference>
<feature type="domain" description="Initiator Rep protein WH1" evidence="3">
    <location>
        <begin position="74"/>
        <end position="203"/>
    </location>
</feature>
<dbReference type="Pfam" id="PF01051">
    <property type="entry name" value="Rep3_N"/>
    <property type="match status" value="1"/>
</dbReference>
<evidence type="ECO:0000313" key="4">
    <source>
        <dbReference type="EMBL" id="TDH61228.1"/>
    </source>
</evidence>
<dbReference type="SUPFAM" id="SSF46785">
    <property type="entry name" value="Winged helix' DNA-binding domain"/>
    <property type="match status" value="1"/>
</dbReference>
<keyword evidence="5" id="KW-1185">Reference proteome</keyword>
<proteinExistence type="inferred from homology"/>
<feature type="region of interest" description="Disordered" evidence="2">
    <location>
        <begin position="417"/>
        <end position="438"/>
    </location>
</feature>
<protein>
    <submittedName>
        <fullName evidence="4">RepB family plasmid replication initiator protein</fullName>
    </submittedName>
</protein>
<sequence length="438" mass="48177">MPRKPEAAATAAAEPQLSLDTLHLHERPSEKGATGKTLAIAAERAEAVGGRPEKVGIIAAGEVILSAPRSGEGLSLYALKTLLLMLQKAGGDAWREDVQHFISKGELMDLHSDSARIARTLHELATTEIAIAVKSERGLDAILQAPYLSERTTEIITARQARVYFRFSRALQYALRNSEFFAEINKLIALSLRSVYALKLYEIGMLFYRRRHSTWQVSVEELRRQLCVAEGAYPNWAQLERRVLRDPAAEVNQLAPFVIGWAVTRQGQGGRVTRVDVSFRPKGPGEQTEAGSKVEKASRARRKARSDAAGDSGELPEPASGDRSSESISPTLLTYARRLDQAKAKAKATRKDEVRQSNMPAKMLQALEELRRSVPDDRQARLNLNPAEEASVFAVSGTDDPNEASWAQAIEIAGRRATSVIDLDDPTPRSAPQRRARG</sequence>
<dbReference type="Pfam" id="PF21205">
    <property type="entry name" value="Rep3_C"/>
    <property type="match status" value="1"/>
</dbReference>